<evidence type="ECO:0000313" key="4">
    <source>
        <dbReference type="Proteomes" id="UP000029003"/>
    </source>
</evidence>
<dbReference type="EMBL" id="JGZT01000005">
    <property type="protein sequence ID" value="KFJ03258.1"/>
    <property type="molecule type" value="Genomic_DNA"/>
</dbReference>
<evidence type="ECO:0000313" key="3">
    <source>
        <dbReference type="EMBL" id="KFJ03258.1"/>
    </source>
</evidence>
<feature type="region of interest" description="Disordered" evidence="1">
    <location>
        <begin position="174"/>
        <end position="222"/>
    </location>
</feature>
<dbReference type="Proteomes" id="UP000029003">
    <property type="component" value="Unassembled WGS sequence"/>
</dbReference>
<evidence type="ECO:0000259" key="2">
    <source>
        <dbReference type="SMART" id="SM00858"/>
    </source>
</evidence>
<dbReference type="Pfam" id="PF08666">
    <property type="entry name" value="SAF"/>
    <property type="match status" value="1"/>
</dbReference>
<sequence length="288" mass="29814">MESSQTTFAAASVKSGDATKRKHRRGMSLARRRLIARTRRLTSALLAGLAMFSVLQCVMATVRTQPMLVTTAHVSRGERIHATQLATTSVPAHASFAQAPATPAQVESSIALVDMPAGTLILASHIRGRPIPPEGSTVVETPLASQPDSMVAGDTVDLIVGQSCDAIVYSASSSTAENAGTDDGQQAQQPQAQQPQTQAPSQTPEEYPPADASAGTDSQPGQPCVIAQEATVITVPSDSSDGVTPGTDSKTAIAMRPEEALALMRLPDGLPVIAARRAAQSASDQGAQ</sequence>
<protein>
    <recommendedName>
        <fullName evidence="2">SAF domain-containing protein</fullName>
    </recommendedName>
</protein>
<evidence type="ECO:0000256" key="1">
    <source>
        <dbReference type="SAM" id="MobiDB-lite"/>
    </source>
</evidence>
<accession>A0A087E657</accession>
<feature type="compositionally biased region" description="Low complexity" evidence="1">
    <location>
        <begin position="185"/>
        <end position="204"/>
    </location>
</feature>
<gene>
    <name evidence="3" type="ORF">THER5_0716</name>
</gene>
<comment type="caution">
    <text evidence="3">The sequence shown here is derived from an EMBL/GenBank/DDBJ whole genome shotgun (WGS) entry which is preliminary data.</text>
</comment>
<proteinExistence type="predicted"/>
<feature type="region of interest" description="Disordered" evidence="1">
    <location>
        <begin position="1"/>
        <end position="26"/>
    </location>
</feature>
<feature type="domain" description="SAF" evidence="2">
    <location>
        <begin position="65"/>
        <end position="127"/>
    </location>
</feature>
<dbReference type="RefSeq" id="WP_029575809.1">
    <property type="nucleotide sequence ID" value="NZ_JGZT01000005.1"/>
</dbReference>
<dbReference type="InterPro" id="IPR013974">
    <property type="entry name" value="SAF"/>
</dbReference>
<dbReference type="SMART" id="SM00858">
    <property type="entry name" value="SAF"/>
    <property type="match status" value="1"/>
</dbReference>
<dbReference type="OrthoDB" id="3235133at2"/>
<dbReference type="AlphaFoldDB" id="A0A087E657"/>
<dbReference type="CDD" id="cd11614">
    <property type="entry name" value="SAF_CpaB_FlgA_like"/>
    <property type="match status" value="1"/>
</dbReference>
<name>A0A087E657_9BIFI</name>
<reference evidence="3 4" key="1">
    <citation type="submission" date="2014-03" db="EMBL/GenBank/DDBJ databases">
        <title>Genomics of Bifidobacteria.</title>
        <authorList>
            <person name="Ventura M."/>
            <person name="Milani C."/>
            <person name="Lugli G.A."/>
        </authorList>
    </citation>
    <scope>NUCLEOTIDE SEQUENCE [LARGE SCALE GENOMIC DNA]</scope>
    <source>
        <strain evidence="3 4">LMG 21395</strain>
    </source>
</reference>
<organism evidence="3 4">
    <name type="scientific">Bifidobacterium thermacidophilum subsp. thermacidophilum</name>
    <dbReference type="NCBI Taxonomy" id="79262"/>
    <lineage>
        <taxon>Bacteria</taxon>
        <taxon>Bacillati</taxon>
        <taxon>Actinomycetota</taxon>
        <taxon>Actinomycetes</taxon>
        <taxon>Bifidobacteriales</taxon>
        <taxon>Bifidobacteriaceae</taxon>
        <taxon>Bifidobacterium</taxon>
    </lineage>
</organism>